<feature type="domain" description="Pentatricopeptide repeat-containing protein-mitochondrial" evidence="6">
    <location>
        <begin position="287"/>
        <end position="419"/>
    </location>
</feature>
<sequence length="558" mass="61731">MLASSSRQALRRAQHKIRHAVAEVNAVACVHEQRRYASAAQLAVDLSAYPSPSIIVANNGMRQSEGKFRGPTNTPLAKYNMRMASHLDHGRSHAVLSLAKRMKDEGLAPDTTTYNLILSACAKEGLYVEARAVFEDMVALGVQPNRQTFHHMMRTLALVEQHPLQELLKTMEEWSIPPNEITYEIIITRLAQADRLELALQFLAKMAPAGMAPTLNTASAIVTRAAALGFPRLALDLAIAFEETSVRRLDGEVWVDVLISCAEALYPEGVTRTWQKVVHDLHFLPDEGCCLQVLHTAARHGLSELAVDVISVLKNINIVWCEYHIAPVIEALCRHGELKEAIIMLDFMRTNDITPALETAGPILELISKDTEAVDSAWGQLEMLHEEGSPVDVVALNVVIQAAVALQDLQRAIGTYKACAKLGVTPNLDTFNLLLLGCVDARHRELGDRLLADLKAAGIRPDETTYERMVRLCLTQSMYEDAFFYLEEMKSLGMVPPRLVYEAVIRKLVAVGDVRYKLAVEELQECGYELSPRLKSFIDSGGSHDAQASRSVQAEVLL</sequence>
<dbReference type="InterPro" id="IPR057027">
    <property type="entry name" value="TPR_mt"/>
</dbReference>
<feature type="repeat" description="PPR" evidence="5">
    <location>
        <begin position="462"/>
        <end position="496"/>
    </location>
</feature>
<feature type="repeat" description="PPR" evidence="5">
    <location>
        <begin position="179"/>
        <end position="213"/>
    </location>
</feature>
<reference evidence="7 8" key="1">
    <citation type="submission" date="2016-10" db="EMBL/GenBank/DDBJ databases">
        <title>Genome sequence of the basidiomycete white-rot fungus Trametes pubescens.</title>
        <authorList>
            <person name="Makela M.R."/>
            <person name="Granchi Z."/>
            <person name="Peng M."/>
            <person name="De Vries R.P."/>
            <person name="Grigoriev I."/>
            <person name="Riley R."/>
            <person name="Hilden K."/>
        </authorList>
    </citation>
    <scope>NUCLEOTIDE SEQUENCE [LARGE SCALE GENOMIC DNA]</scope>
    <source>
        <strain evidence="7 8">FBCC735</strain>
    </source>
</reference>
<dbReference type="EMBL" id="MNAD01000800">
    <property type="protein sequence ID" value="OJT10263.1"/>
    <property type="molecule type" value="Genomic_DNA"/>
</dbReference>
<evidence type="ECO:0000259" key="6">
    <source>
        <dbReference type="Pfam" id="PF23276"/>
    </source>
</evidence>
<dbReference type="Pfam" id="PF23276">
    <property type="entry name" value="TPR_24"/>
    <property type="match status" value="1"/>
</dbReference>
<dbReference type="PANTHER" id="PTHR47936">
    <property type="entry name" value="PPR_LONG DOMAIN-CONTAINING PROTEIN"/>
    <property type="match status" value="1"/>
</dbReference>
<keyword evidence="2" id="KW-0677">Repeat</keyword>
<proteinExistence type="inferred from homology"/>
<comment type="similarity">
    <text evidence="1">Belongs to the CCM1 family.</text>
</comment>
<evidence type="ECO:0000256" key="1">
    <source>
        <dbReference type="ARBA" id="ARBA00006192"/>
    </source>
</evidence>
<evidence type="ECO:0000256" key="2">
    <source>
        <dbReference type="ARBA" id="ARBA00022737"/>
    </source>
</evidence>
<protein>
    <submittedName>
        <fullName evidence="7">Pentatricopeptide repeat-containing protein, mitochondrial</fullName>
    </submittedName>
</protein>
<dbReference type="OrthoDB" id="185373at2759"/>
<evidence type="ECO:0000313" key="7">
    <source>
        <dbReference type="EMBL" id="OJT10263.1"/>
    </source>
</evidence>
<dbReference type="Proteomes" id="UP000184267">
    <property type="component" value="Unassembled WGS sequence"/>
</dbReference>
<evidence type="ECO:0000256" key="4">
    <source>
        <dbReference type="ARBA" id="ARBA00044511"/>
    </source>
</evidence>
<accession>A0A1M2VRP5</accession>
<dbReference type="NCBIfam" id="TIGR00756">
    <property type="entry name" value="PPR"/>
    <property type="match status" value="1"/>
</dbReference>
<evidence type="ECO:0000256" key="5">
    <source>
        <dbReference type="PROSITE-ProRule" id="PRU00708"/>
    </source>
</evidence>
<comment type="caution">
    <text evidence="7">The sequence shown here is derived from an EMBL/GenBank/DDBJ whole genome shotgun (WGS) entry which is preliminary data.</text>
</comment>
<dbReference type="OMA" id="TTHHYEL"/>
<gene>
    <name evidence="7" type="ORF">TRAPUB_13217</name>
</gene>
<dbReference type="PANTHER" id="PTHR47936:SF1">
    <property type="entry name" value="PENTATRICOPEPTIDE REPEAT-CONTAINING PROTEIN GUN1, CHLOROPLASTIC"/>
    <property type="match status" value="1"/>
</dbReference>
<keyword evidence="8" id="KW-1185">Reference proteome</keyword>
<evidence type="ECO:0000256" key="3">
    <source>
        <dbReference type="ARBA" id="ARBA00044493"/>
    </source>
</evidence>
<organism evidence="7 8">
    <name type="scientific">Trametes pubescens</name>
    <name type="common">White-rot fungus</name>
    <dbReference type="NCBI Taxonomy" id="154538"/>
    <lineage>
        <taxon>Eukaryota</taxon>
        <taxon>Fungi</taxon>
        <taxon>Dikarya</taxon>
        <taxon>Basidiomycota</taxon>
        <taxon>Agaricomycotina</taxon>
        <taxon>Agaricomycetes</taxon>
        <taxon>Polyporales</taxon>
        <taxon>Polyporaceae</taxon>
        <taxon>Trametes</taxon>
    </lineage>
</organism>
<dbReference type="InterPro" id="IPR002885">
    <property type="entry name" value="PPR_rpt"/>
</dbReference>
<dbReference type="Pfam" id="PF13041">
    <property type="entry name" value="PPR_2"/>
    <property type="match status" value="1"/>
</dbReference>
<feature type="repeat" description="PPR" evidence="5">
    <location>
        <begin position="427"/>
        <end position="461"/>
    </location>
</feature>
<comment type="subunit">
    <text evidence="4">Binds to mitochondrial small subunit 15S rRNA.</text>
</comment>
<name>A0A1M2VRP5_TRAPU</name>
<dbReference type="Pfam" id="PF13812">
    <property type="entry name" value="PPR_3"/>
    <property type="match status" value="1"/>
</dbReference>
<dbReference type="STRING" id="154538.A0A1M2VRP5"/>
<dbReference type="InterPro" id="IPR011990">
    <property type="entry name" value="TPR-like_helical_dom_sf"/>
</dbReference>
<dbReference type="PROSITE" id="PS51375">
    <property type="entry name" value="PPR"/>
    <property type="match status" value="4"/>
</dbReference>
<comment type="function">
    <text evidence="3">Regulates mitochondrial small subunit maturation by controlling 15S rRNA 5'-end processing. Localizes to the 5' precursor of the 15S rRNA in a position that is subsequently occupied by mS47 in the mature yeast mtSSU. Uses structure and sequence-specific RNA recognition, binding to a single-stranded region of the precursor and specifically recognizing bases -6 to -1. The exchange of Ccm1 for mS47 is coupled to the irreversible removal of precursor rRNA that is accompanied by conformational changes of the mitoribosomal proteins uS5m and mS26. These conformational changes signal completion of 5'-end rRNA processing through protection of the mature 5'-end of the 15S rRNA and stabilization of mS47. The removal of the 5' precursor together with the dissociation of Ccm1 may be catalyzed by the 5'-3' exoribonuclease Pet127. Involved in the specific removal of group I introns in mitochondrial encoded transcripts.</text>
</comment>
<evidence type="ECO:0000313" key="8">
    <source>
        <dbReference type="Proteomes" id="UP000184267"/>
    </source>
</evidence>
<feature type="repeat" description="PPR" evidence="5">
    <location>
        <begin position="110"/>
        <end position="144"/>
    </location>
</feature>
<dbReference type="AlphaFoldDB" id="A0A1M2VRP5"/>
<dbReference type="Gene3D" id="1.25.40.10">
    <property type="entry name" value="Tetratricopeptide repeat domain"/>
    <property type="match status" value="4"/>
</dbReference>